<keyword evidence="7" id="KW-0482">Metalloprotease</keyword>
<evidence type="ECO:0000256" key="5">
    <source>
        <dbReference type="ARBA" id="ARBA00022801"/>
    </source>
</evidence>
<feature type="domain" description="Peptidase M16 C-terminal" evidence="11">
    <location>
        <begin position="203"/>
        <end position="386"/>
    </location>
</feature>
<keyword evidence="4" id="KW-0479">Metal-binding</keyword>
<evidence type="ECO:0000256" key="3">
    <source>
        <dbReference type="ARBA" id="ARBA00022670"/>
    </source>
</evidence>
<protein>
    <submittedName>
        <fullName evidence="12">Insulinase family protein</fullName>
    </submittedName>
</protein>
<keyword evidence="9" id="KW-0732">Signal</keyword>
<gene>
    <name evidence="12" type="ORF">C7Y71_006510</name>
</gene>
<dbReference type="KEGG" id="alq:C7Y71_006510"/>
<dbReference type="SUPFAM" id="SSF63411">
    <property type="entry name" value="LuxS/MPP-like metallohydrolase"/>
    <property type="match status" value="4"/>
</dbReference>
<organism evidence="12 13">
    <name type="scientific">Pseudoprevotella muciniphila</name>
    <dbReference type="NCBI Taxonomy" id="2133944"/>
    <lineage>
        <taxon>Bacteria</taxon>
        <taxon>Pseudomonadati</taxon>
        <taxon>Bacteroidota</taxon>
        <taxon>Bacteroidia</taxon>
        <taxon>Bacteroidales</taxon>
        <taxon>Prevotellaceae</taxon>
        <taxon>Pseudoprevotella</taxon>
    </lineage>
</organism>
<evidence type="ECO:0000256" key="9">
    <source>
        <dbReference type="SAM" id="SignalP"/>
    </source>
</evidence>
<dbReference type="Gene3D" id="3.30.830.10">
    <property type="entry name" value="Metalloenzyme, LuxS/M16 peptidase-like"/>
    <property type="match status" value="4"/>
</dbReference>
<keyword evidence="3" id="KW-0645">Protease</keyword>
<dbReference type="AlphaFoldDB" id="A0A5P8E6Y4"/>
<dbReference type="InterPro" id="IPR001431">
    <property type="entry name" value="Pept_M16_Zn_BS"/>
</dbReference>
<feature type="domain" description="Peptidase M16 N-terminal" evidence="10">
    <location>
        <begin position="57"/>
        <end position="179"/>
    </location>
</feature>
<dbReference type="PROSITE" id="PS00143">
    <property type="entry name" value="INSULINASE"/>
    <property type="match status" value="1"/>
</dbReference>
<dbReference type="GO" id="GO:0004222">
    <property type="term" value="F:metalloendopeptidase activity"/>
    <property type="evidence" value="ECO:0007669"/>
    <property type="project" value="InterPro"/>
</dbReference>
<dbReference type="OrthoDB" id="9811314at2"/>
<dbReference type="InterPro" id="IPR011249">
    <property type="entry name" value="Metalloenz_LuxS/M16"/>
</dbReference>
<dbReference type="Pfam" id="PF05193">
    <property type="entry name" value="Peptidase_M16_C"/>
    <property type="match status" value="2"/>
</dbReference>
<proteinExistence type="inferred from homology"/>
<dbReference type="GO" id="GO:0046872">
    <property type="term" value="F:metal ion binding"/>
    <property type="evidence" value="ECO:0007669"/>
    <property type="project" value="UniProtKB-KW"/>
</dbReference>
<dbReference type="InterPro" id="IPR011765">
    <property type="entry name" value="Pept_M16_N"/>
</dbReference>
<evidence type="ECO:0000259" key="10">
    <source>
        <dbReference type="Pfam" id="PF00675"/>
    </source>
</evidence>
<keyword evidence="5" id="KW-0378">Hydrolase</keyword>
<evidence type="ECO:0000259" key="11">
    <source>
        <dbReference type="Pfam" id="PF05193"/>
    </source>
</evidence>
<dbReference type="Pfam" id="PF00675">
    <property type="entry name" value="Peptidase_M16"/>
    <property type="match status" value="1"/>
</dbReference>
<reference evidence="12 13" key="1">
    <citation type="submission" date="2018-11" db="EMBL/GenBank/DDBJ databases">
        <authorList>
            <person name="Na S.W."/>
            <person name="Baik M."/>
        </authorList>
    </citation>
    <scope>NUCLEOTIDE SEQUENCE [LARGE SCALE GENOMIC DNA]</scope>
    <source>
        <strain evidence="12 13">E39</strain>
    </source>
</reference>
<name>A0A5P8E6Y4_9BACT</name>
<evidence type="ECO:0000256" key="1">
    <source>
        <dbReference type="ARBA" id="ARBA00001947"/>
    </source>
</evidence>
<accession>A0A5P8E6Y4</accession>
<feature type="chain" id="PRO_5024444111" evidence="9">
    <location>
        <begin position="19"/>
        <end position="933"/>
    </location>
</feature>
<evidence type="ECO:0000256" key="2">
    <source>
        <dbReference type="ARBA" id="ARBA00007261"/>
    </source>
</evidence>
<evidence type="ECO:0000313" key="12">
    <source>
        <dbReference type="EMBL" id="QFQ12698.1"/>
    </source>
</evidence>
<comment type="cofactor">
    <cofactor evidence="1">
        <name>Zn(2+)</name>
        <dbReference type="ChEBI" id="CHEBI:29105"/>
    </cofactor>
</comment>
<evidence type="ECO:0000256" key="4">
    <source>
        <dbReference type="ARBA" id="ARBA00022723"/>
    </source>
</evidence>
<comment type="similarity">
    <text evidence="2 8">Belongs to the peptidase M16 family.</text>
</comment>
<dbReference type="RefSeq" id="WP_111898990.1">
    <property type="nucleotide sequence ID" value="NZ_CP033459.1"/>
</dbReference>
<evidence type="ECO:0000256" key="6">
    <source>
        <dbReference type="ARBA" id="ARBA00022833"/>
    </source>
</evidence>
<keyword evidence="13" id="KW-1185">Reference proteome</keyword>
<keyword evidence="6" id="KW-0862">Zinc</keyword>
<dbReference type="PANTHER" id="PTHR43690">
    <property type="entry name" value="NARDILYSIN"/>
    <property type="match status" value="1"/>
</dbReference>
<dbReference type="InterPro" id="IPR050626">
    <property type="entry name" value="Peptidase_M16"/>
</dbReference>
<dbReference type="EMBL" id="CP033459">
    <property type="protein sequence ID" value="QFQ12698.1"/>
    <property type="molecule type" value="Genomic_DNA"/>
</dbReference>
<evidence type="ECO:0000256" key="8">
    <source>
        <dbReference type="RuleBase" id="RU004447"/>
    </source>
</evidence>
<evidence type="ECO:0000313" key="13">
    <source>
        <dbReference type="Proteomes" id="UP000249375"/>
    </source>
</evidence>
<feature type="domain" description="Peptidase M16 C-terminal" evidence="11">
    <location>
        <begin position="687"/>
        <end position="863"/>
    </location>
</feature>
<evidence type="ECO:0000256" key="7">
    <source>
        <dbReference type="ARBA" id="ARBA00023049"/>
    </source>
</evidence>
<dbReference type="InterPro" id="IPR007863">
    <property type="entry name" value="Peptidase_M16_C"/>
</dbReference>
<feature type="signal peptide" evidence="9">
    <location>
        <begin position="1"/>
        <end position="18"/>
    </location>
</feature>
<dbReference type="Proteomes" id="UP000249375">
    <property type="component" value="Chromosome"/>
</dbReference>
<dbReference type="GO" id="GO:0006508">
    <property type="term" value="P:proteolysis"/>
    <property type="evidence" value="ECO:0007669"/>
    <property type="project" value="UniProtKB-KW"/>
</dbReference>
<sequence length="933" mass="105852">MKKLFILLLMLPFMAVQAQQLPEVPNDPEVRIGKLENGLTYYIRHNNLPENQACFYIAQRVGSVQEEESQRGLAHFLEHMAFNGTTSFPGNNMINYLESIGINFGGELNAYTGADETVYNIDAVPVTPGHIDSCLLILHDWSNSLLLEDAEIDKERGVIHEEWRLRSSAMMRMLERNLETIYPNSRYGRRFPIGLMEVIDNFAPDTLRAYYHRWYRPELQGIVVVGDIDVAEVEQKVKNLFSDIKNPENPSPYLEYEVPDNETPIYVIDKDKEQTIEMIMVSFKQDPMPRELRKTMAKPLQDFIVNVITMALNKRFDELSQQEDCPFNEAGCDYGTYIMSKTKDAFNVNIMPKPGKSAEALKVVMQELERAHRFGLTGSEVIRAREEIMSAKEAQYNNREKQYNNHYVQKFVRSYLDGTPASNIETEYQILQMVAPQLPAETYSELVKEMVASTDTNFVVLAFYPEKEGVVMPTQEELRNAVSEAKAAQLEAYVDNVKNEPLIATLPAPGSITKEEPSKFGYTKWTLSNGANVYFKHTDHNLSSVSLSARSEGGLRRVKQEDLLNAKNTATFMNSSGLGNFKNLELEKALAGKQVSLSSNIAENTEVLIGSSTPKDLRTLFEMVYLTFTQPGYDADNYKKMLGSMRTQLENADKVPESALSDSLISTLFKNNAYVKPTKLADLDNLDYDAMQRIFRERFNSAGDFDFYVTGNFDADSLRLFTEQYIASLPGVNQREARGNEKVDMVKGTVMNRFTRKMETPKSYIFQIWNGEEPYSMKEAAIVDALGQILSQRYLKSIREEGSMAYSVQASGSADFGIKDEYSLSIICPVKPEKADSALILIRQGIEEIAKDGVTKEELDKVITYNVKSYQDNQKNNGYWAGLISSYVNWNKDTQTGYIETQQALTSKDIQDFVKKVLLKQNNCATVLMLPEE</sequence>
<dbReference type="PANTHER" id="PTHR43690:SF17">
    <property type="entry name" value="PROTEIN YHJJ"/>
    <property type="match status" value="1"/>
</dbReference>